<sequence>MCFCSEDGFDQNTAPMSFEKGLTLDQLSPVPEIFPAFELQ</sequence>
<organism evidence="1 2">
    <name type="scientific">Planktothrix tepida PCC 9214</name>
    <dbReference type="NCBI Taxonomy" id="671072"/>
    <lineage>
        <taxon>Bacteria</taxon>
        <taxon>Bacillati</taxon>
        <taxon>Cyanobacteriota</taxon>
        <taxon>Cyanophyceae</taxon>
        <taxon>Oscillatoriophycideae</taxon>
        <taxon>Oscillatoriales</taxon>
        <taxon>Microcoleaceae</taxon>
        <taxon>Planktothrix</taxon>
    </lineage>
</organism>
<evidence type="ECO:0000313" key="2">
    <source>
        <dbReference type="Proteomes" id="UP000184315"/>
    </source>
</evidence>
<dbReference type="STRING" id="671072.PL9214650360"/>
<accession>A0A1J1LTP0</accession>
<gene>
    <name evidence="1" type="ORF">PL9214650360</name>
</gene>
<dbReference type="AlphaFoldDB" id="A0A1J1LTP0"/>
<reference evidence="2" key="1">
    <citation type="submission" date="2015-10" db="EMBL/GenBank/DDBJ databases">
        <authorList>
            <person name="Regsiter A."/>
            <person name="william w."/>
        </authorList>
    </citation>
    <scope>NUCLEOTIDE SEQUENCE [LARGE SCALE GENOMIC DNA]</scope>
</reference>
<dbReference type="EMBL" id="CZDF01000172">
    <property type="protein sequence ID" value="CUR34921.1"/>
    <property type="molecule type" value="Genomic_DNA"/>
</dbReference>
<keyword evidence="2" id="KW-1185">Reference proteome</keyword>
<protein>
    <submittedName>
        <fullName evidence="1">Uncharacterized protein</fullName>
    </submittedName>
</protein>
<dbReference type="Proteomes" id="UP000184315">
    <property type="component" value="Unassembled WGS sequence"/>
</dbReference>
<evidence type="ECO:0000313" key="1">
    <source>
        <dbReference type="EMBL" id="CUR34921.1"/>
    </source>
</evidence>
<name>A0A1J1LTP0_9CYAN</name>
<proteinExistence type="predicted"/>